<evidence type="ECO:0000313" key="9">
    <source>
        <dbReference type="Proteomes" id="UP001190700"/>
    </source>
</evidence>
<dbReference type="PROSITE" id="PS50850">
    <property type="entry name" value="MFS"/>
    <property type="match status" value="1"/>
</dbReference>
<name>A0AAE0BN69_9CHLO</name>
<comment type="subcellular location">
    <subcellularLocation>
        <location evidence="1">Membrane</location>
        <topology evidence="1">Multi-pass membrane protein</topology>
    </subcellularLocation>
</comment>
<dbReference type="GO" id="GO:0016020">
    <property type="term" value="C:membrane"/>
    <property type="evidence" value="ECO:0007669"/>
    <property type="project" value="UniProtKB-SubCell"/>
</dbReference>
<feature type="transmembrane region" description="Helical" evidence="6">
    <location>
        <begin position="67"/>
        <end position="89"/>
    </location>
</feature>
<comment type="similarity">
    <text evidence="5">Belongs to the major facilitator superfamily. Sodium/anion cotransporter (TC 2.A.1.14) family.</text>
</comment>
<dbReference type="PANTHER" id="PTHR11662:SF399">
    <property type="entry name" value="FI19708P1-RELATED"/>
    <property type="match status" value="1"/>
</dbReference>
<dbReference type="SUPFAM" id="SSF103473">
    <property type="entry name" value="MFS general substrate transporter"/>
    <property type="match status" value="1"/>
</dbReference>
<organism evidence="8 9">
    <name type="scientific">Cymbomonas tetramitiformis</name>
    <dbReference type="NCBI Taxonomy" id="36881"/>
    <lineage>
        <taxon>Eukaryota</taxon>
        <taxon>Viridiplantae</taxon>
        <taxon>Chlorophyta</taxon>
        <taxon>Pyramimonadophyceae</taxon>
        <taxon>Pyramimonadales</taxon>
        <taxon>Pyramimonadaceae</taxon>
        <taxon>Cymbomonas</taxon>
    </lineage>
</organism>
<dbReference type="Proteomes" id="UP001190700">
    <property type="component" value="Unassembled WGS sequence"/>
</dbReference>
<dbReference type="InterPro" id="IPR020846">
    <property type="entry name" value="MFS_dom"/>
</dbReference>
<evidence type="ECO:0000256" key="2">
    <source>
        <dbReference type="ARBA" id="ARBA00022692"/>
    </source>
</evidence>
<dbReference type="Pfam" id="PF07690">
    <property type="entry name" value="MFS_1"/>
    <property type="match status" value="1"/>
</dbReference>
<gene>
    <name evidence="8" type="ORF">CYMTET_50950</name>
</gene>
<feature type="domain" description="Major facilitator superfamily (MFS) profile" evidence="7">
    <location>
        <begin position="1"/>
        <end position="406"/>
    </location>
</feature>
<evidence type="ECO:0000313" key="8">
    <source>
        <dbReference type="EMBL" id="KAK3239099.1"/>
    </source>
</evidence>
<feature type="transmembrane region" description="Helical" evidence="6">
    <location>
        <begin position="134"/>
        <end position="154"/>
    </location>
</feature>
<feature type="transmembrane region" description="Helical" evidence="6">
    <location>
        <begin position="337"/>
        <end position="358"/>
    </location>
</feature>
<feature type="transmembrane region" description="Helical" evidence="6">
    <location>
        <begin position="101"/>
        <end position="128"/>
    </location>
</feature>
<dbReference type="PANTHER" id="PTHR11662">
    <property type="entry name" value="SOLUTE CARRIER FAMILY 17"/>
    <property type="match status" value="1"/>
</dbReference>
<feature type="transmembrane region" description="Helical" evidence="6">
    <location>
        <begin position="364"/>
        <end position="384"/>
    </location>
</feature>
<feature type="transmembrane region" description="Helical" evidence="6">
    <location>
        <begin position="272"/>
        <end position="293"/>
    </location>
</feature>
<protein>
    <recommendedName>
        <fullName evidence="7">Major facilitator superfamily (MFS) profile domain-containing protein</fullName>
    </recommendedName>
</protein>
<dbReference type="GO" id="GO:0022857">
    <property type="term" value="F:transmembrane transporter activity"/>
    <property type="evidence" value="ECO:0007669"/>
    <property type="project" value="InterPro"/>
</dbReference>
<keyword evidence="9" id="KW-1185">Reference proteome</keyword>
<dbReference type="InterPro" id="IPR036259">
    <property type="entry name" value="MFS_trans_sf"/>
</dbReference>
<evidence type="ECO:0000259" key="7">
    <source>
        <dbReference type="PROSITE" id="PS50850"/>
    </source>
</evidence>
<evidence type="ECO:0000256" key="4">
    <source>
        <dbReference type="ARBA" id="ARBA00023136"/>
    </source>
</evidence>
<comment type="caution">
    <text evidence="8">The sequence shown here is derived from an EMBL/GenBank/DDBJ whole genome shotgun (WGS) entry which is preliminary data.</text>
</comment>
<feature type="transmembrane region" description="Helical" evidence="6">
    <location>
        <begin position="201"/>
        <end position="222"/>
    </location>
</feature>
<keyword evidence="2 6" id="KW-0812">Transmembrane</keyword>
<feature type="transmembrane region" description="Helical" evidence="6">
    <location>
        <begin position="242"/>
        <end position="260"/>
    </location>
</feature>
<accession>A0AAE0BN69</accession>
<dbReference type="EMBL" id="LGRX02034025">
    <property type="protein sequence ID" value="KAK3239099.1"/>
    <property type="molecule type" value="Genomic_DNA"/>
</dbReference>
<proteinExistence type="inferred from homology"/>
<dbReference type="InterPro" id="IPR011701">
    <property type="entry name" value="MFS"/>
</dbReference>
<keyword evidence="3 6" id="KW-1133">Transmembrane helix</keyword>
<dbReference type="Gene3D" id="1.20.1250.20">
    <property type="entry name" value="MFS general substrate transporter like domains"/>
    <property type="match status" value="2"/>
</dbReference>
<evidence type="ECO:0000256" key="3">
    <source>
        <dbReference type="ARBA" id="ARBA00022989"/>
    </source>
</evidence>
<evidence type="ECO:0000256" key="6">
    <source>
        <dbReference type="SAM" id="Phobius"/>
    </source>
</evidence>
<evidence type="ECO:0000256" key="1">
    <source>
        <dbReference type="ARBA" id="ARBA00004141"/>
    </source>
</evidence>
<keyword evidence="4 6" id="KW-0472">Membrane</keyword>
<dbReference type="InterPro" id="IPR050382">
    <property type="entry name" value="MFS_Na/Anion_cotransporter"/>
</dbReference>
<reference evidence="8 9" key="1">
    <citation type="journal article" date="2015" name="Genome Biol. Evol.">
        <title>Comparative Genomics of a Bacterivorous Green Alga Reveals Evolutionary Causalities and Consequences of Phago-Mixotrophic Mode of Nutrition.</title>
        <authorList>
            <person name="Burns J.A."/>
            <person name="Paasch A."/>
            <person name="Narechania A."/>
            <person name="Kim E."/>
        </authorList>
    </citation>
    <scope>NUCLEOTIDE SEQUENCE [LARGE SCALE GENOMIC DNA]</scope>
    <source>
        <strain evidence="8 9">PLY_AMNH</strain>
    </source>
</reference>
<dbReference type="AlphaFoldDB" id="A0AAE0BN69"/>
<feature type="transmembrane region" description="Helical" evidence="6">
    <location>
        <begin position="40"/>
        <end position="61"/>
    </location>
</feature>
<evidence type="ECO:0000256" key="5">
    <source>
        <dbReference type="ARBA" id="ARBA00024362"/>
    </source>
</evidence>
<sequence length="406" mass="43412">MSSELGWTVGMQGYSQSAYFFGYVFSNVPGGMLADRYGGAWVLLCCVTLWSLASFLCPLAATHSFGALLFVRMLIGWFAGPCIPASVAIVQEHIPARFSSLAASVGFSGFWLGHAVGILGAPVLIARADWPSCFHAFGLLGLVWCLLSLGCMHFTRDGIVGPQVVSRRHQTSLPEKRSSVPPSLLNTFTDALGSAARTPSILGILLTHSITPNVFGLLGMYLPIYLADGGEGLSLLQTGCYAAVPWIISTIAGFSCGFAGQRLLLHTTWLRAMKLMVVLGCLGLSICLVYLGTSSLLTSVQKIACVTLAHGLYGFYHPGFHGYLTRCGAPDAGKWFGFLNTFSCGITVVLTALSAFYFDCGGGYVPFFLSLAFVNLATILVWISSTMDGQVWTKSRQPAVGAQLNY</sequence>